<keyword evidence="3" id="KW-1185">Reference proteome</keyword>
<accession>A0ABN8QQY3</accession>
<evidence type="ECO:0000313" key="3">
    <source>
        <dbReference type="Proteomes" id="UP001159405"/>
    </source>
</evidence>
<organism evidence="2 3">
    <name type="scientific">Porites lobata</name>
    <dbReference type="NCBI Taxonomy" id="104759"/>
    <lineage>
        <taxon>Eukaryota</taxon>
        <taxon>Metazoa</taxon>
        <taxon>Cnidaria</taxon>
        <taxon>Anthozoa</taxon>
        <taxon>Hexacorallia</taxon>
        <taxon>Scleractinia</taxon>
        <taxon>Fungiina</taxon>
        <taxon>Poritidae</taxon>
        <taxon>Porites</taxon>
    </lineage>
</organism>
<feature type="signal peptide" evidence="1">
    <location>
        <begin position="1"/>
        <end position="22"/>
    </location>
</feature>
<keyword evidence="1" id="KW-0732">Signal</keyword>
<name>A0ABN8QQY3_9CNID</name>
<protein>
    <submittedName>
        <fullName evidence="2">Uncharacterized protein</fullName>
    </submittedName>
</protein>
<evidence type="ECO:0000256" key="1">
    <source>
        <dbReference type="SAM" id="SignalP"/>
    </source>
</evidence>
<comment type="caution">
    <text evidence="2">The sequence shown here is derived from an EMBL/GenBank/DDBJ whole genome shotgun (WGS) entry which is preliminary data.</text>
</comment>
<dbReference type="Proteomes" id="UP001159405">
    <property type="component" value="Unassembled WGS sequence"/>
</dbReference>
<gene>
    <name evidence="2" type="ORF">PLOB_00009571</name>
</gene>
<proteinExistence type="predicted"/>
<evidence type="ECO:0000313" key="2">
    <source>
        <dbReference type="EMBL" id="CAH3169083.1"/>
    </source>
</evidence>
<reference evidence="2 3" key="1">
    <citation type="submission" date="2022-05" db="EMBL/GenBank/DDBJ databases">
        <authorList>
            <consortium name="Genoscope - CEA"/>
            <person name="William W."/>
        </authorList>
    </citation>
    <scope>NUCLEOTIDE SEQUENCE [LARGE SCALE GENOMIC DNA]</scope>
</reference>
<sequence>MKSVFVLVFAFSLGVLAPLAEETPEFNQADTTHDTASLGSRNLDSLDAQDRFLSRKKRGQINSCTGRWRKVNSSPVCFGARNHQFGRFLMPSSGRLAAIKLVHLYGYVSCRANEANRWSYCGCGGDPLFVAVTTSTNRVLFPPKQFKDNSKEFRIKAYNSWSPELVFSVFSHPHWVSLGQQLRVWYTQDLWDFYETDNGGRVCCDVYAPFI</sequence>
<feature type="chain" id="PRO_5045941804" evidence="1">
    <location>
        <begin position="23"/>
        <end position="211"/>
    </location>
</feature>
<dbReference type="EMBL" id="CALNXK010000148">
    <property type="protein sequence ID" value="CAH3169083.1"/>
    <property type="molecule type" value="Genomic_DNA"/>
</dbReference>